<dbReference type="InterPro" id="IPR046136">
    <property type="entry name" value="DUF6138"/>
</dbReference>
<dbReference type="HOGENOM" id="CLU_3228888_0_0_9"/>
<dbReference type="EMBL" id="AWSJ01000246">
    <property type="protein sequence ID" value="ERI07820.1"/>
    <property type="molecule type" value="Genomic_DNA"/>
</dbReference>
<proteinExistence type="predicted"/>
<name>U1WYR9_ANEAE</name>
<dbReference type="Proteomes" id="UP000016511">
    <property type="component" value="Unassembled WGS sequence"/>
</dbReference>
<reference evidence="1 2" key="1">
    <citation type="submission" date="2013-08" db="EMBL/GenBank/DDBJ databases">
        <authorList>
            <person name="Weinstock G."/>
            <person name="Sodergren E."/>
            <person name="Wylie T."/>
            <person name="Fulton L."/>
            <person name="Fulton R."/>
            <person name="Fronick C."/>
            <person name="O'Laughlin M."/>
            <person name="Godfrey J."/>
            <person name="Miner T."/>
            <person name="Herter B."/>
            <person name="Appelbaum E."/>
            <person name="Cordes M."/>
            <person name="Lek S."/>
            <person name="Wollam A."/>
            <person name="Pepin K.H."/>
            <person name="Palsikar V.B."/>
            <person name="Mitreva M."/>
            <person name="Wilson R.K."/>
        </authorList>
    </citation>
    <scope>NUCLEOTIDE SEQUENCE [LARGE SCALE GENOMIC DNA]</scope>
    <source>
        <strain evidence="1 2">ATCC 12856</strain>
    </source>
</reference>
<gene>
    <name evidence="1" type="ORF">HMPREF0083_04082</name>
</gene>
<comment type="caution">
    <text evidence="1">The sequence shown here is derived from an EMBL/GenBank/DDBJ whole genome shotgun (WGS) entry which is preliminary data.</text>
</comment>
<dbReference type="AlphaFoldDB" id="U1WYR9"/>
<evidence type="ECO:0000313" key="2">
    <source>
        <dbReference type="Proteomes" id="UP000016511"/>
    </source>
</evidence>
<sequence length="43" mass="4896">MPEEQVREHIVYIIWGGVDKLKAVAAKAKGEKSILLSNLYRLQ</sequence>
<organism evidence="1 2">
    <name type="scientific">Aneurinibacillus aneurinilyticus ATCC 12856</name>
    <dbReference type="NCBI Taxonomy" id="649747"/>
    <lineage>
        <taxon>Bacteria</taxon>
        <taxon>Bacillati</taxon>
        <taxon>Bacillota</taxon>
        <taxon>Bacilli</taxon>
        <taxon>Bacillales</taxon>
        <taxon>Paenibacillaceae</taxon>
        <taxon>Aneurinibacillus group</taxon>
        <taxon>Aneurinibacillus</taxon>
    </lineage>
</organism>
<dbReference type="STRING" id="649747.HMPREF0083_04082"/>
<dbReference type="PATRIC" id="fig|649747.3.peg.3705"/>
<evidence type="ECO:0000313" key="1">
    <source>
        <dbReference type="EMBL" id="ERI07820.1"/>
    </source>
</evidence>
<protein>
    <submittedName>
        <fullName evidence="1">Uncharacterized protein</fullName>
    </submittedName>
</protein>
<dbReference type="Pfam" id="PF19635">
    <property type="entry name" value="DUF6138"/>
    <property type="match status" value="1"/>
</dbReference>
<keyword evidence="2" id="KW-1185">Reference proteome</keyword>
<accession>U1WYR9</accession>